<dbReference type="SUPFAM" id="SSF50249">
    <property type="entry name" value="Nucleic acid-binding proteins"/>
    <property type="match status" value="1"/>
</dbReference>
<dbReference type="InterPro" id="IPR031657">
    <property type="entry name" value="REPA_OB_2"/>
</dbReference>
<organism evidence="3 4">
    <name type="scientific">Coffea arabica</name>
    <name type="common">Arabian coffee</name>
    <dbReference type="NCBI Taxonomy" id="13443"/>
    <lineage>
        <taxon>Eukaryota</taxon>
        <taxon>Viridiplantae</taxon>
        <taxon>Streptophyta</taxon>
        <taxon>Embryophyta</taxon>
        <taxon>Tracheophyta</taxon>
        <taxon>Spermatophyta</taxon>
        <taxon>Magnoliopsida</taxon>
        <taxon>eudicotyledons</taxon>
        <taxon>Gunneridae</taxon>
        <taxon>Pentapetalae</taxon>
        <taxon>asterids</taxon>
        <taxon>lamiids</taxon>
        <taxon>Gentianales</taxon>
        <taxon>Rubiaceae</taxon>
        <taxon>Ixoroideae</taxon>
        <taxon>Gardenieae complex</taxon>
        <taxon>Bertiereae - Coffeeae clade</taxon>
        <taxon>Coffeeae</taxon>
        <taxon>Coffea</taxon>
    </lineage>
</organism>
<dbReference type="AlphaFoldDB" id="A0A6P6WH72"/>
<evidence type="ECO:0000313" key="3">
    <source>
        <dbReference type="Proteomes" id="UP001652660"/>
    </source>
</evidence>
<dbReference type="Gene3D" id="2.40.50.140">
    <property type="entry name" value="Nucleic acid-binding proteins"/>
    <property type="match status" value="1"/>
</dbReference>
<name>A0A6P6WH72_COFAR</name>
<feature type="domain" description="Replication protein A OB" evidence="2">
    <location>
        <begin position="71"/>
        <end position="164"/>
    </location>
</feature>
<dbReference type="GO" id="GO:0003677">
    <property type="term" value="F:DNA binding"/>
    <property type="evidence" value="ECO:0007669"/>
    <property type="project" value="UniProtKB-KW"/>
</dbReference>
<dbReference type="PANTHER" id="PTHR47165">
    <property type="entry name" value="OS03G0429900 PROTEIN"/>
    <property type="match status" value="1"/>
</dbReference>
<gene>
    <name evidence="4" type="primary">LOC113732981</name>
</gene>
<dbReference type="Proteomes" id="UP001652660">
    <property type="component" value="Chromosome 2e"/>
</dbReference>
<dbReference type="Pfam" id="PF16900">
    <property type="entry name" value="REPA_OB_2"/>
    <property type="match status" value="1"/>
</dbReference>
<protein>
    <submittedName>
        <fullName evidence="4">Replication protein A 70 kDa DNA-binding subunit D isoform X4</fullName>
    </submittedName>
</protein>
<keyword evidence="3" id="KW-1185">Reference proteome</keyword>
<dbReference type="InterPro" id="IPR012340">
    <property type="entry name" value="NA-bd_OB-fold"/>
</dbReference>
<reference evidence="3" key="1">
    <citation type="journal article" date="2025" name="Foods">
        <title>Unveiling the Microbial Signatures of Arabica Coffee Cherries: Insights into Ripeness Specific Diversity, Functional Traits, and Implications for Quality and Safety.</title>
        <authorList>
            <consortium name="RefSeq"/>
            <person name="Tenea G.N."/>
            <person name="Cifuentes V."/>
            <person name="Reyes P."/>
            <person name="Cevallos-Vallejos M."/>
        </authorList>
    </citation>
    <scope>NUCLEOTIDE SEQUENCE [LARGE SCALE GENOMIC DNA]</scope>
</reference>
<reference evidence="4" key="2">
    <citation type="submission" date="2025-08" db="UniProtKB">
        <authorList>
            <consortium name="RefSeq"/>
        </authorList>
    </citation>
    <scope>IDENTIFICATION</scope>
    <source>
        <tissue evidence="4">Leaves</tissue>
    </source>
</reference>
<dbReference type="GeneID" id="113732981"/>
<proteinExistence type="predicted"/>
<evidence type="ECO:0000256" key="1">
    <source>
        <dbReference type="ARBA" id="ARBA00023125"/>
    </source>
</evidence>
<dbReference type="RefSeq" id="XP_027114868.1">
    <property type="nucleotide sequence ID" value="XM_027259067.2"/>
</dbReference>
<keyword evidence="1 4" id="KW-0238">DNA-binding</keyword>
<evidence type="ECO:0000313" key="4">
    <source>
        <dbReference type="RefSeq" id="XP_027114868.1"/>
    </source>
</evidence>
<sequence length="223" mass="25863">MSSILQVYKKYNISNAEVKPILPKYQTAEITHQWTITSKTVIEEVLDDEDIMPVKFNYTKFTDLAQYMDYKTKSVDILGIVIEALEKKAITTHYRESIVQKFVLVNENRLQTVVLSMWDDFIKNEGEQIISAMNNYPVIIARRIKVNNYNGVSLSTWFDSAILVDPPVQEARKLKNWAIRNSKELTVILEQKTYTRYNPELSLKPDQKTTLICNVNPTHKVSL</sequence>
<accession>A0A6P6WH72</accession>
<evidence type="ECO:0000259" key="2">
    <source>
        <dbReference type="Pfam" id="PF16900"/>
    </source>
</evidence>
<dbReference type="PANTHER" id="PTHR47165:SF4">
    <property type="entry name" value="OS03G0429900 PROTEIN"/>
    <property type="match status" value="1"/>
</dbReference>